<evidence type="ECO:0000313" key="2">
    <source>
        <dbReference type="Proteomes" id="UP000199208"/>
    </source>
</evidence>
<proteinExistence type="predicted"/>
<dbReference type="EMBL" id="FMWL01000001">
    <property type="protein sequence ID" value="SCZ76644.1"/>
    <property type="molecule type" value="Genomic_DNA"/>
</dbReference>
<keyword evidence="2" id="KW-1185">Reference proteome</keyword>
<organism evidence="1 2">
    <name type="scientific">Acidaminobacter hydrogenoformans DSM 2784</name>
    <dbReference type="NCBI Taxonomy" id="1120920"/>
    <lineage>
        <taxon>Bacteria</taxon>
        <taxon>Bacillati</taxon>
        <taxon>Bacillota</taxon>
        <taxon>Clostridia</taxon>
        <taxon>Peptostreptococcales</taxon>
        <taxon>Acidaminobacteraceae</taxon>
        <taxon>Acidaminobacter</taxon>
    </lineage>
</organism>
<accession>A0A1G5RRH5</accession>
<name>A0A1G5RRH5_9FIRM</name>
<sequence>MREGGLLLAGFCLVFVLGAGVALFELLTPVVTKARLDTICASFSEQMALNQSFADADEVELASLLVGAGLDVVEVSVDSIENLKRGEKAKFLVEGEISGRLMTNWISFNDHRYIYRFERFVVCRKILN</sequence>
<dbReference type="AlphaFoldDB" id="A0A1G5RRH5"/>
<dbReference type="RefSeq" id="WP_092589152.1">
    <property type="nucleotide sequence ID" value="NZ_FMWL01000001.1"/>
</dbReference>
<reference evidence="1 2" key="1">
    <citation type="submission" date="2016-10" db="EMBL/GenBank/DDBJ databases">
        <authorList>
            <person name="de Groot N.N."/>
        </authorList>
    </citation>
    <scope>NUCLEOTIDE SEQUENCE [LARGE SCALE GENOMIC DNA]</scope>
    <source>
        <strain evidence="1 2">DSM 2784</strain>
    </source>
</reference>
<dbReference type="STRING" id="1120920.SAMN03080599_00347"/>
<evidence type="ECO:0000313" key="1">
    <source>
        <dbReference type="EMBL" id="SCZ76644.1"/>
    </source>
</evidence>
<gene>
    <name evidence="1" type="ORF">SAMN03080599_00347</name>
</gene>
<dbReference type="Proteomes" id="UP000199208">
    <property type="component" value="Unassembled WGS sequence"/>
</dbReference>
<protein>
    <submittedName>
        <fullName evidence="1">Uncharacterized protein</fullName>
    </submittedName>
</protein>